<dbReference type="InterPro" id="IPR036188">
    <property type="entry name" value="FAD/NAD-bd_sf"/>
</dbReference>
<sequence length="520" mass="54936">MRPGVIVIGSGAAGLSAALAARAAGADVTVLEATSTLGGTTALSSGAVWVPNNHVEAAGRGRDCAEKAHRYLCSLAVGDVDPRLVNRFLDAGPRILRWLEGTSPLQWSLLPYPDCHSELPGGMEGGRSLEPCALQIEPSLTHQLRPPLPWRLPAMLAELAAGQLSLDVVNQRRRTGTVTGGQALVAALLIAAHTAGVSFRTTARATKLVCDDGTVTGVDARGQRLRGRVLLASGGFERDTALVNAFLRMPVLGCVGAPGARGDGLRMAMSMGASLGNMSEAWWCPTTPDPDAEIDGESLHRMLFAERARPGTLMVDRRGRRFINEAQNYNDVGRALHAFEPTEFCFERDPSWLIFDAIHRRDYTVGPVRRDAYAPDWLPCGGTLAELADLIDVHAETLIQTIERFNAAAKDGLDPEFGRGTNAYDRAMGDPQATHPTLRPLTEPPFYALPVHAGVGGTKGGPRTDPHGRVLHVEGGVIRGLYAAGNVAASPFGFAYPGTGGTLGQALVFGALAGEAAAGD</sequence>
<evidence type="ECO:0000256" key="5">
    <source>
        <dbReference type="SAM" id="SignalP"/>
    </source>
</evidence>
<dbReference type="EMBL" id="PJNB01000001">
    <property type="protein sequence ID" value="PKW18656.1"/>
    <property type="molecule type" value="Genomic_DNA"/>
</dbReference>
<gene>
    <name evidence="7" type="ORF">A8926_6767</name>
</gene>
<organism evidence="7 8">
    <name type="scientific">Saccharopolyspora spinosa</name>
    <dbReference type="NCBI Taxonomy" id="60894"/>
    <lineage>
        <taxon>Bacteria</taxon>
        <taxon>Bacillati</taxon>
        <taxon>Actinomycetota</taxon>
        <taxon>Actinomycetes</taxon>
        <taxon>Pseudonocardiales</taxon>
        <taxon>Pseudonocardiaceae</taxon>
        <taxon>Saccharopolyspora</taxon>
    </lineage>
</organism>
<feature type="domain" description="FAD-dependent oxidoreductase 2 FAD-binding" evidence="6">
    <location>
        <begin position="5"/>
        <end position="503"/>
    </location>
</feature>
<evidence type="ECO:0000313" key="7">
    <source>
        <dbReference type="EMBL" id="PKW18656.1"/>
    </source>
</evidence>
<dbReference type="OrthoDB" id="9813348at2"/>
<dbReference type="PANTHER" id="PTHR43400:SF10">
    <property type="entry name" value="3-OXOSTEROID 1-DEHYDROGENASE"/>
    <property type="match status" value="1"/>
</dbReference>
<evidence type="ECO:0000259" key="6">
    <source>
        <dbReference type="Pfam" id="PF00890"/>
    </source>
</evidence>
<dbReference type="AlphaFoldDB" id="A0A2N3Y6T8"/>
<evidence type="ECO:0000256" key="1">
    <source>
        <dbReference type="ARBA" id="ARBA00001974"/>
    </source>
</evidence>
<dbReference type="InterPro" id="IPR050315">
    <property type="entry name" value="FAD-oxidoreductase_2"/>
</dbReference>
<dbReference type="InterPro" id="IPR003953">
    <property type="entry name" value="FAD-dep_OxRdtase_2_FAD-bd"/>
</dbReference>
<dbReference type="GO" id="GO:0033765">
    <property type="term" value="F:steroid dehydrogenase activity, acting on the CH-CH group of donors"/>
    <property type="evidence" value="ECO:0007669"/>
    <property type="project" value="UniProtKB-ARBA"/>
</dbReference>
<comment type="cofactor">
    <cofactor evidence="1">
        <name>FAD</name>
        <dbReference type="ChEBI" id="CHEBI:57692"/>
    </cofactor>
</comment>
<dbReference type="STRING" id="994479.GCA_000194155_05232"/>
<feature type="chain" id="PRO_5038851381" evidence="5">
    <location>
        <begin position="24"/>
        <end position="520"/>
    </location>
</feature>
<feature type="signal peptide" evidence="5">
    <location>
        <begin position="1"/>
        <end position="23"/>
    </location>
</feature>
<dbReference type="Proteomes" id="UP000233786">
    <property type="component" value="Unassembled WGS sequence"/>
</dbReference>
<dbReference type="Gene3D" id="3.50.50.60">
    <property type="entry name" value="FAD/NAD(P)-binding domain"/>
    <property type="match status" value="2"/>
</dbReference>
<keyword evidence="8" id="KW-1185">Reference proteome</keyword>
<dbReference type="SUPFAM" id="SSF56425">
    <property type="entry name" value="Succinate dehydrogenase/fumarate reductase flavoprotein, catalytic domain"/>
    <property type="match status" value="1"/>
</dbReference>
<keyword evidence="4" id="KW-0560">Oxidoreductase</keyword>
<dbReference type="SUPFAM" id="SSF51905">
    <property type="entry name" value="FAD/NAD(P)-binding domain"/>
    <property type="match status" value="1"/>
</dbReference>
<accession>A0A2N3Y6T8</accession>
<dbReference type="RefSeq" id="WP_010310915.1">
    <property type="nucleotide sequence ID" value="NZ_CP061007.1"/>
</dbReference>
<evidence type="ECO:0000256" key="3">
    <source>
        <dbReference type="ARBA" id="ARBA00022827"/>
    </source>
</evidence>
<keyword evidence="2" id="KW-0285">Flavoprotein</keyword>
<keyword evidence="5" id="KW-0732">Signal</keyword>
<comment type="caution">
    <text evidence="7">The sequence shown here is derived from an EMBL/GenBank/DDBJ whole genome shotgun (WGS) entry which is preliminary data.</text>
</comment>
<dbReference type="GO" id="GO:0008202">
    <property type="term" value="P:steroid metabolic process"/>
    <property type="evidence" value="ECO:0007669"/>
    <property type="project" value="UniProtKB-ARBA"/>
</dbReference>
<dbReference type="PANTHER" id="PTHR43400">
    <property type="entry name" value="FUMARATE REDUCTASE"/>
    <property type="match status" value="1"/>
</dbReference>
<keyword evidence="3" id="KW-0274">FAD</keyword>
<evidence type="ECO:0000313" key="8">
    <source>
        <dbReference type="Proteomes" id="UP000233786"/>
    </source>
</evidence>
<reference evidence="7" key="1">
    <citation type="submission" date="2017-12" db="EMBL/GenBank/DDBJ databases">
        <title>Sequencing the genomes of 1000 Actinobacteria strains.</title>
        <authorList>
            <person name="Klenk H.-P."/>
        </authorList>
    </citation>
    <scope>NUCLEOTIDE SEQUENCE [LARGE SCALE GENOMIC DNA]</scope>
    <source>
        <strain evidence="7">DSM 44228</strain>
    </source>
</reference>
<evidence type="ECO:0000256" key="2">
    <source>
        <dbReference type="ARBA" id="ARBA00022630"/>
    </source>
</evidence>
<dbReference type="Pfam" id="PF00890">
    <property type="entry name" value="FAD_binding_2"/>
    <property type="match status" value="1"/>
</dbReference>
<name>A0A2N3Y6T8_SACSN</name>
<dbReference type="Gene3D" id="3.90.700.10">
    <property type="entry name" value="Succinate dehydrogenase/fumarate reductase flavoprotein, catalytic domain"/>
    <property type="match status" value="1"/>
</dbReference>
<proteinExistence type="predicted"/>
<evidence type="ECO:0000256" key="4">
    <source>
        <dbReference type="ARBA" id="ARBA00023002"/>
    </source>
</evidence>
<protein>
    <submittedName>
        <fullName evidence="7">Succinate dehydrogenase/fumarate reductase flavoprotein subunit</fullName>
    </submittedName>
</protein>
<dbReference type="InterPro" id="IPR027477">
    <property type="entry name" value="Succ_DH/fumarate_Rdtase_cat_sf"/>
</dbReference>